<dbReference type="GO" id="GO:0003677">
    <property type="term" value="F:DNA binding"/>
    <property type="evidence" value="ECO:0007669"/>
    <property type="project" value="InterPro"/>
</dbReference>
<dbReference type="HAMAP" id="MF_00535">
    <property type="entry name" value="Cyanate_hydrat"/>
    <property type="match status" value="1"/>
</dbReference>
<evidence type="ECO:0000259" key="4">
    <source>
        <dbReference type="SMART" id="SM01116"/>
    </source>
</evidence>
<dbReference type="NCBIfam" id="TIGR00673">
    <property type="entry name" value="cynS"/>
    <property type="match status" value="1"/>
</dbReference>
<comment type="function">
    <text evidence="1 3">Catalyzes the reaction of cyanate with bicarbonate to produce ammonia and carbon dioxide.</text>
</comment>
<comment type="catalytic activity">
    <reaction evidence="3">
        <text>cyanate + hydrogencarbonate + 3 H(+) = NH4(+) + 2 CO2</text>
        <dbReference type="Rhea" id="RHEA:11120"/>
        <dbReference type="ChEBI" id="CHEBI:15378"/>
        <dbReference type="ChEBI" id="CHEBI:16526"/>
        <dbReference type="ChEBI" id="CHEBI:17544"/>
        <dbReference type="ChEBI" id="CHEBI:28938"/>
        <dbReference type="ChEBI" id="CHEBI:29195"/>
        <dbReference type="EC" id="4.2.1.104"/>
    </reaction>
</comment>
<dbReference type="SMART" id="SM01116">
    <property type="entry name" value="Cyanate_lyase"/>
    <property type="match status" value="1"/>
</dbReference>
<feature type="active site" evidence="3">
    <location>
        <position position="109"/>
    </location>
</feature>
<dbReference type="PANTHER" id="PTHR34186:SF2">
    <property type="entry name" value="CYANATE HYDRATASE"/>
    <property type="match status" value="1"/>
</dbReference>
<dbReference type="SUPFAM" id="SSF47413">
    <property type="entry name" value="lambda repressor-like DNA-binding domains"/>
    <property type="match status" value="1"/>
</dbReference>
<keyword evidence="5" id="KW-1185">Reference proteome</keyword>
<dbReference type="PIRSF" id="PIRSF001263">
    <property type="entry name" value="Cyanate_hydratas"/>
    <property type="match status" value="1"/>
</dbReference>
<evidence type="ECO:0000256" key="2">
    <source>
        <dbReference type="ARBA" id="ARBA00023239"/>
    </source>
</evidence>
<evidence type="ECO:0000313" key="6">
    <source>
        <dbReference type="WBParaSite" id="EEL_0000999001-mRNA-1"/>
    </source>
</evidence>
<dbReference type="PRINTS" id="PR01693">
    <property type="entry name" value="CYANASE"/>
</dbReference>
<feature type="active site" evidence="3">
    <location>
        <position position="106"/>
    </location>
</feature>
<evidence type="ECO:0000256" key="1">
    <source>
        <dbReference type="ARBA" id="ARBA00003561"/>
    </source>
</evidence>
<dbReference type="Gene3D" id="1.10.260.40">
    <property type="entry name" value="lambda repressor-like DNA-binding domains"/>
    <property type="match status" value="1"/>
</dbReference>
<dbReference type="Gene3D" id="3.30.1160.10">
    <property type="entry name" value="Cyanate lyase, C-terminal domain"/>
    <property type="match status" value="1"/>
</dbReference>
<name>A0A0R3S5C1_9BILA</name>
<protein>
    <recommendedName>
        <fullName evidence="3">Cyanate hydratase</fullName>
        <shortName evidence="3">Cyanase</shortName>
        <ecNumber evidence="3">4.2.1.104</ecNumber>
    </recommendedName>
    <alternativeName>
        <fullName evidence="3">Cyanate hydrolase</fullName>
    </alternativeName>
    <alternativeName>
        <fullName evidence="3">Cyanate lyase</fullName>
    </alternativeName>
</protein>
<dbReference type="NCBIfam" id="NF002773">
    <property type="entry name" value="PRK02866.1"/>
    <property type="match status" value="1"/>
</dbReference>
<dbReference type="Proteomes" id="UP000050640">
    <property type="component" value="Unplaced"/>
</dbReference>
<dbReference type="GO" id="GO:0008824">
    <property type="term" value="F:cyanate hydratase activity"/>
    <property type="evidence" value="ECO:0007669"/>
    <property type="project" value="UniProtKB-UniRule"/>
</dbReference>
<dbReference type="EC" id="4.2.1.104" evidence="3"/>
<accession>A0A0R3S5C1</accession>
<comment type="similarity">
    <text evidence="3">Belongs to the cyanase family.</text>
</comment>
<evidence type="ECO:0000256" key="3">
    <source>
        <dbReference type="HAMAP-Rule" id="MF_03139"/>
    </source>
</evidence>
<dbReference type="GO" id="GO:0005634">
    <property type="term" value="C:nucleus"/>
    <property type="evidence" value="ECO:0007669"/>
    <property type="project" value="UniProtKB-ARBA"/>
</dbReference>
<dbReference type="STRING" id="1147741.A0A0R3S5C1"/>
<reference evidence="6" key="1">
    <citation type="submission" date="2017-02" db="UniProtKB">
        <authorList>
            <consortium name="WormBaseParasite"/>
        </authorList>
    </citation>
    <scope>IDENTIFICATION</scope>
</reference>
<feature type="domain" description="Cyanate lyase C-terminal" evidence="4">
    <location>
        <begin position="93"/>
        <end position="165"/>
    </location>
</feature>
<proteinExistence type="inferred from homology"/>
<keyword evidence="2 3" id="KW-0456">Lyase</keyword>
<dbReference type="InterPro" id="IPR036581">
    <property type="entry name" value="Cyanate_lyase_C_sf"/>
</dbReference>
<dbReference type="AlphaFoldDB" id="A0A0R3S5C1"/>
<dbReference type="WBParaSite" id="EEL_0000999001-mRNA-1">
    <property type="protein sequence ID" value="EEL_0000999001-mRNA-1"/>
    <property type="gene ID" value="EEL_0000999001"/>
</dbReference>
<dbReference type="Pfam" id="PF21291">
    <property type="entry name" value="CYNS_N"/>
    <property type="match status" value="1"/>
</dbReference>
<dbReference type="CDD" id="cd00559">
    <property type="entry name" value="Cyanase_C"/>
    <property type="match status" value="1"/>
</dbReference>
<feature type="active site" evidence="3">
    <location>
        <position position="132"/>
    </location>
</feature>
<dbReference type="InterPro" id="IPR010982">
    <property type="entry name" value="Lambda_DNA-bd_dom_sf"/>
</dbReference>
<evidence type="ECO:0000313" key="5">
    <source>
        <dbReference type="Proteomes" id="UP000050640"/>
    </source>
</evidence>
<dbReference type="InterPro" id="IPR048564">
    <property type="entry name" value="CYNS_N"/>
</dbReference>
<dbReference type="Pfam" id="PF02560">
    <property type="entry name" value="Cyanate_lyase"/>
    <property type="match status" value="1"/>
</dbReference>
<dbReference type="PANTHER" id="PTHR34186">
    <property type="entry name" value="CYANATE HYDRATASE"/>
    <property type="match status" value="1"/>
</dbReference>
<dbReference type="InterPro" id="IPR003712">
    <property type="entry name" value="Cyanate_lyase_C"/>
</dbReference>
<sequence length="165" mass="18293">MRRSIANVLEGTGFLSVDVMKSREDVTNHILATKVLKGVTWKSVAEKLGRSKEWTTAACLGQMTMTKVQAEKIAEIFDLPESALLWLQTVPHKGTAGIPTDPVLYRLHEVLAVYGPTIKELIVEEFGDGIMSAIDFNLTVAREKNEDGDRVSLVLSGKFLPYKNF</sequence>
<dbReference type="SUPFAM" id="SSF55234">
    <property type="entry name" value="Cyanase C-terminal domain"/>
    <property type="match status" value="1"/>
</dbReference>
<dbReference type="InterPro" id="IPR008076">
    <property type="entry name" value="Cyanase"/>
</dbReference>
<organism evidence="5 6">
    <name type="scientific">Elaeophora elaphi</name>
    <dbReference type="NCBI Taxonomy" id="1147741"/>
    <lineage>
        <taxon>Eukaryota</taxon>
        <taxon>Metazoa</taxon>
        <taxon>Ecdysozoa</taxon>
        <taxon>Nematoda</taxon>
        <taxon>Chromadorea</taxon>
        <taxon>Rhabditida</taxon>
        <taxon>Spirurina</taxon>
        <taxon>Spiruromorpha</taxon>
        <taxon>Filarioidea</taxon>
        <taxon>Onchocercidae</taxon>
        <taxon>Elaeophora</taxon>
    </lineage>
</organism>